<proteinExistence type="predicted"/>
<dbReference type="Proteomes" id="UP000198649">
    <property type="component" value="Unassembled WGS sequence"/>
</dbReference>
<evidence type="ECO:0000313" key="2">
    <source>
        <dbReference type="Proteomes" id="UP000198649"/>
    </source>
</evidence>
<dbReference type="AlphaFoldDB" id="A0A1I3D0F8"/>
<organism evidence="1 2">
    <name type="scientific">Nocardioides psychrotolerans</name>
    <dbReference type="NCBI Taxonomy" id="1005945"/>
    <lineage>
        <taxon>Bacteria</taxon>
        <taxon>Bacillati</taxon>
        <taxon>Actinomycetota</taxon>
        <taxon>Actinomycetes</taxon>
        <taxon>Propionibacteriales</taxon>
        <taxon>Nocardioidaceae</taxon>
        <taxon>Nocardioides</taxon>
    </lineage>
</organism>
<accession>A0A1I3D0F8</accession>
<dbReference type="EMBL" id="FOQG01000002">
    <property type="protein sequence ID" value="SFH80106.1"/>
    <property type="molecule type" value="Genomic_DNA"/>
</dbReference>
<reference evidence="1 2" key="1">
    <citation type="submission" date="2016-10" db="EMBL/GenBank/DDBJ databases">
        <authorList>
            <person name="de Groot N.N."/>
        </authorList>
    </citation>
    <scope>NUCLEOTIDE SEQUENCE [LARGE SCALE GENOMIC DNA]</scope>
    <source>
        <strain evidence="1 2">CGMCC 1.11156</strain>
    </source>
</reference>
<sequence>MTDDWHGKTYGRFTMPTRQADLLWADVHGLALARSTSRPPAASAAATAFAVHPTREAQRAPVIASALPPESFWAR</sequence>
<protein>
    <submittedName>
        <fullName evidence="1">Uncharacterized protein</fullName>
    </submittedName>
</protein>
<evidence type="ECO:0000313" key="1">
    <source>
        <dbReference type="EMBL" id="SFH80106.1"/>
    </source>
</evidence>
<gene>
    <name evidence="1" type="ORF">SAMN05216561_102296</name>
</gene>
<keyword evidence="2" id="KW-1185">Reference proteome</keyword>
<name>A0A1I3D0F8_9ACTN</name>